<sequence length="434" mass="43695">MVAACAAAAGDAAQQHATSAGGNPSTGGSSTGTGSSTGASGSSSTGSSRGGSSSSLDDDIPCDGTSLASALMMQPNLTTYLRALRAAELLGHLNDVQAPPVTLFVPDDSAWQEFAADMGTSVDALLAEGGGALARHLLLYGLVPRPLSPQQLAASPALNTSWAGQMVFVPQPFMGAVSSSAGTEARITGRIKVCDSYAYRVAYVLMPGLSLEALPAFAEARAAPPPPPPPTCANASIPDMMSANGNLTTTLGVLQVTGLEDELYAPGVPPYTLFAPTDAAWEAAAAQLQLAPGKDVLQQLDRSVLRSLLLAHLLPGNLPAAQLRSQIYTTAAGAAASPIFVTTAGMEPAAAADAQQAARGNEADPGITLQTRNSDAGVVVADVGAVGCTASVHAIDAVLLPDAVTMTKLAAAAKQATAQQQQATRKLMRAAAAV</sequence>
<feature type="domain" description="FAS1" evidence="2">
    <location>
        <begin position="64"/>
        <end position="205"/>
    </location>
</feature>
<accession>A0A835W6U8</accession>
<evidence type="ECO:0000313" key="3">
    <source>
        <dbReference type="EMBL" id="KAG2442722.1"/>
    </source>
</evidence>
<feature type="region of interest" description="Disordered" evidence="1">
    <location>
        <begin position="1"/>
        <end position="59"/>
    </location>
</feature>
<dbReference type="EMBL" id="JAEHOC010000004">
    <property type="protein sequence ID" value="KAG2442722.1"/>
    <property type="molecule type" value="Genomic_DNA"/>
</dbReference>
<dbReference type="GO" id="GO:0005615">
    <property type="term" value="C:extracellular space"/>
    <property type="evidence" value="ECO:0007669"/>
    <property type="project" value="TreeGrafter"/>
</dbReference>
<dbReference type="InterPro" id="IPR036378">
    <property type="entry name" value="FAS1_dom_sf"/>
</dbReference>
<dbReference type="PANTHER" id="PTHR10900:SF77">
    <property type="entry name" value="FI19380P1"/>
    <property type="match status" value="1"/>
</dbReference>
<organism evidence="3 4">
    <name type="scientific">Chlamydomonas incerta</name>
    <dbReference type="NCBI Taxonomy" id="51695"/>
    <lineage>
        <taxon>Eukaryota</taxon>
        <taxon>Viridiplantae</taxon>
        <taxon>Chlorophyta</taxon>
        <taxon>core chlorophytes</taxon>
        <taxon>Chlorophyceae</taxon>
        <taxon>CS clade</taxon>
        <taxon>Chlamydomonadales</taxon>
        <taxon>Chlamydomonadaceae</taxon>
        <taxon>Chlamydomonas</taxon>
    </lineage>
</organism>
<dbReference type="InterPro" id="IPR000782">
    <property type="entry name" value="FAS1_domain"/>
</dbReference>
<dbReference type="AlphaFoldDB" id="A0A835W6U8"/>
<dbReference type="PANTHER" id="PTHR10900">
    <property type="entry name" value="PERIOSTIN-RELATED"/>
    <property type="match status" value="1"/>
</dbReference>
<feature type="domain" description="FAS1" evidence="2">
    <location>
        <begin position="234"/>
        <end position="399"/>
    </location>
</feature>
<keyword evidence="4" id="KW-1185">Reference proteome</keyword>
<dbReference type="PROSITE" id="PS50213">
    <property type="entry name" value="FAS1"/>
    <property type="match status" value="2"/>
</dbReference>
<name>A0A835W6U8_CHLIN</name>
<dbReference type="Pfam" id="PF02469">
    <property type="entry name" value="Fasciclin"/>
    <property type="match status" value="2"/>
</dbReference>
<proteinExistence type="predicted"/>
<comment type="caution">
    <text evidence="3">The sequence shown here is derived from an EMBL/GenBank/DDBJ whole genome shotgun (WGS) entry which is preliminary data.</text>
</comment>
<dbReference type="Proteomes" id="UP000650467">
    <property type="component" value="Unassembled WGS sequence"/>
</dbReference>
<evidence type="ECO:0000313" key="4">
    <source>
        <dbReference type="Proteomes" id="UP000650467"/>
    </source>
</evidence>
<evidence type="ECO:0000256" key="1">
    <source>
        <dbReference type="SAM" id="MobiDB-lite"/>
    </source>
</evidence>
<protein>
    <recommendedName>
        <fullName evidence="2">FAS1 domain-containing protein</fullName>
    </recommendedName>
</protein>
<reference evidence="3" key="1">
    <citation type="journal article" date="2020" name="bioRxiv">
        <title>Comparative genomics of Chlamydomonas.</title>
        <authorList>
            <person name="Craig R.J."/>
            <person name="Hasan A.R."/>
            <person name="Ness R.W."/>
            <person name="Keightley P.D."/>
        </authorList>
    </citation>
    <scope>NUCLEOTIDE SEQUENCE</scope>
    <source>
        <strain evidence="3">SAG 7.73</strain>
    </source>
</reference>
<dbReference type="SUPFAM" id="SSF82153">
    <property type="entry name" value="FAS1 domain"/>
    <property type="match status" value="2"/>
</dbReference>
<feature type="compositionally biased region" description="Low complexity" evidence="1">
    <location>
        <begin position="1"/>
        <end position="55"/>
    </location>
</feature>
<dbReference type="Gene3D" id="2.30.180.10">
    <property type="entry name" value="FAS1 domain"/>
    <property type="match status" value="2"/>
</dbReference>
<dbReference type="InterPro" id="IPR050904">
    <property type="entry name" value="Adhesion/Biosynth-related"/>
</dbReference>
<evidence type="ECO:0000259" key="2">
    <source>
        <dbReference type="PROSITE" id="PS50213"/>
    </source>
</evidence>
<gene>
    <name evidence="3" type="ORF">HXX76_002804</name>
</gene>
<dbReference type="SMART" id="SM00554">
    <property type="entry name" value="FAS1"/>
    <property type="match status" value="2"/>
</dbReference>
<dbReference type="OrthoDB" id="286301at2759"/>